<dbReference type="GO" id="GO:0043856">
    <property type="term" value="F:anti-sigma factor antagonist activity"/>
    <property type="evidence" value="ECO:0007669"/>
    <property type="project" value="InterPro"/>
</dbReference>
<dbReference type="NCBIfam" id="TIGR00377">
    <property type="entry name" value="ant_ant_sig"/>
    <property type="match status" value="1"/>
</dbReference>
<dbReference type="Proteomes" id="UP000076023">
    <property type="component" value="Unassembled WGS sequence"/>
</dbReference>
<evidence type="ECO:0000259" key="3">
    <source>
        <dbReference type="PROSITE" id="PS50801"/>
    </source>
</evidence>
<gene>
    <name evidence="4" type="ORF">TSACC_23053</name>
</gene>
<dbReference type="PROSITE" id="PS50801">
    <property type="entry name" value="STAS"/>
    <property type="match status" value="1"/>
</dbReference>
<dbReference type="InterPro" id="IPR002645">
    <property type="entry name" value="STAS_dom"/>
</dbReference>
<evidence type="ECO:0000313" key="4">
    <source>
        <dbReference type="EMBL" id="GAT34621.1"/>
    </source>
</evidence>
<name>A0A146GB47_TERSA</name>
<keyword evidence="5" id="KW-1185">Reference proteome</keyword>
<dbReference type="InterPro" id="IPR036513">
    <property type="entry name" value="STAS_dom_sf"/>
</dbReference>
<dbReference type="CDD" id="cd07043">
    <property type="entry name" value="STAS_anti-anti-sigma_factors"/>
    <property type="match status" value="1"/>
</dbReference>
<evidence type="ECO:0000256" key="2">
    <source>
        <dbReference type="RuleBase" id="RU003749"/>
    </source>
</evidence>
<dbReference type="SUPFAM" id="SSF52091">
    <property type="entry name" value="SpoIIaa-like"/>
    <property type="match status" value="1"/>
</dbReference>
<dbReference type="PANTHER" id="PTHR33495:SF2">
    <property type="entry name" value="ANTI-SIGMA FACTOR ANTAGONIST TM_1081-RELATED"/>
    <property type="match status" value="1"/>
</dbReference>
<dbReference type="InterPro" id="IPR003658">
    <property type="entry name" value="Anti-sigma_ant"/>
</dbReference>
<dbReference type="RefSeq" id="WP_075080235.1">
    <property type="nucleotide sequence ID" value="NZ_BDCO01000002.1"/>
</dbReference>
<accession>A0A146GB47</accession>
<evidence type="ECO:0000256" key="1">
    <source>
        <dbReference type="ARBA" id="ARBA00009013"/>
    </source>
</evidence>
<proteinExistence type="inferred from homology"/>
<dbReference type="AlphaFoldDB" id="A0A146GB47"/>
<dbReference type="STRING" id="690879.TSACC_23053"/>
<reference evidence="5" key="1">
    <citation type="journal article" date="2017" name="Genome Announc.">
        <title>Draft Genome Sequence of Terrimicrobium sacchariphilum NM-5T, a Facultative Anaerobic Soil Bacterium of the Class Spartobacteria.</title>
        <authorList>
            <person name="Qiu Y.L."/>
            <person name="Tourlousse D.M."/>
            <person name="Matsuura N."/>
            <person name="Ohashi A."/>
            <person name="Sekiguchi Y."/>
        </authorList>
    </citation>
    <scope>NUCLEOTIDE SEQUENCE [LARGE SCALE GENOMIC DNA]</scope>
    <source>
        <strain evidence="5">NM-5</strain>
    </source>
</reference>
<dbReference type="PANTHER" id="PTHR33495">
    <property type="entry name" value="ANTI-SIGMA FACTOR ANTAGONIST TM_1081-RELATED-RELATED"/>
    <property type="match status" value="1"/>
</dbReference>
<dbReference type="Gene3D" id="3.30.750.24">
    <property type="entry name" value="STAS domain"/>
    <property type="match status" value="1"/>
</dbReference>
<feature type="domain" description="STAS" evidence="3">
    <location>
        <begin position="1"/>
        <end position="110"/>
    </location>
</feature>
<sequence length="113" mass="12451">MQIEKLKDDQATTLKITGEIDLHASPALRAELRDCASDKAPVLLIDFTDVEYIDSSGLATFIEYVRESSSFGGKIALFGLKKKVRTIFDLVRLNELFTISDTREAALAALASK</sequence>
<protein>
    <recommendedName>
        <fullName evidence="2">Anti-sigma factor antagonist</fullName>
    </recommendedName>
</protein>
<dbReference type="InParanoid" id="A0A146GB47"/>
<evidence type="ECO:0000313" key="5">
    <source>
        <dbReference type="Proteomes" id="UP000076023"/>
    </source>
</evidence>
<comment type="caution">
    <text evidence="4">The sequence shown here is derived from an EMBL/GenBank/DDBJ whole genome shotgun (WGS) entry which is preliminary data.</text>
</comment>
<dbReference type="EMBL" id="BDCO01000002">
    <property type="protein sequence ID" value="GAT34621.1"/>
    <property type="molecule type" value="Genomic_DNA"/>
</dbReference>
<dbReference type="Pfam" id="PF01740">
    <property type="entry name" value="STAS"/>
    <property type="match status" value="1"/>
</dbReference>
<comment type="similarity">
    <text evidence="1 2">Belongs to the anti-sigma-factor antagonist family.</text>
</comment>
<organism evidence="4 5">
    <name type="scientific">Terrimicrobium sacchariphilum</name>
    <dbReference type="NCBI Taxonomy" id="690879"/>
    <lineage>
        <taxon>Bacteria</taxon>
        <taxon>Pseudomonadati</taxon>
        <taxon>Verrucomicrobiota</taxon>
        <taxon>Terrimicrobiia</taxon>
        <taxon>Terrimicrobiales</taxon>
        <taxon>Terrimicrobiaceae</taxon>
        <taxon>Terrimicrobium</taxon>
    </lineage>
</organism>